<dbReference type="PANTHER" id="PTHR21240:SF28">
    <property type="entry name" value="ISO-OROTATE DECARBOXYLASE (EUROFUNG)"/>
    <property type="match status" value="1"/>
</dbReference>
<keyword evidence="1" id="KW-0456">Lyase</keyword>
<proteinExistence type="predicted"/>
<reference evidence="3 4" key="1">
    <citation type="journal article" date="2019" name="Int. J. Syst. Evol. Microbiol.">
        <title>The Global Catalogue of Microorganisms (GCM) 10K type strain sequencing project: providing services to taxonomists for standard genome sequencing and annotation.</title>
        <authorList>
            <consortium name="The Broad Institute Genomics Platform"/>
            <consortium name="The Broad Institute Genome Sequencing Center for Infectious Disease"/>
            <person name="Wu L."/>
            <person name="Ma J."/>
        </authorList>
    </citation>
    <scope>NUCLEOTIDE SEQUENCE [LARGE SCALE GENOMIC DNA]</scope>
    <source>
        <strain evidence="3 4">JCM 16009</strain>
    </source>
</reference>
<dbReference type="Pfam" id="PF04909">
    <property type="entry name" value="Amidohydro_2"/>
    <property type="match status" value="1"/>
</dbReference>
<evidence type="ECO:0000313" key="4">
    <source>
        <dbReference type="Proteomes" id="UP001500449"/>
    </source>
</evidence>
<dbReference type="RefSeq" id="WP_344418087.1">
    <property type="nucleotide sequence ID" value="NZ_BAAAQK010000009.1"/>
</dbReference>
<name>A0ABN2N4U6_9PSEU</name>
<dbReference type="InterPro" id="IPR006680">
    <property type="entry name" value="Amidohydro-rel"/>
</dbReference>
<protein>
    <submittedName>
        <fullName evidence="3">Amidohydrolase family protein</fullName>
    </submittedName>
</protein>
<feature type="domain" description="Amidohydrolase-related" evidence="2">
    <location>
        <begin position="61"/>
        <end position="371"/>
    </location>
</feature>
<organism evidence="3 4">
    <name type="scientific">Pseudonocardia ailaonensis</name>
    <dbReference type="NCBI Taxonomy" id="367279"/>
    <lineage>
        <taxon>Bacteria</taxon>
        <taxon>Bacillati</taxon>
        <taxon>Actinomycetota</taxon>
        <taxon>Actinomycetes</taxon>
        <taxon>Pseudonocardiales</taxon>
        <taxon>Pseudonocardiaceae</taxon>
        <taxon>Pseudonocardia</taxon>
    </lineage>
</organism>
<dbReference type="PANTHER" id="PTHR21240">
    <property type="entry name" value="2-AMINO-3-CARBOXYLMUCONATE-6-SEMIALDEHYDE DECARBOXYLASE"/>
    <property type="match status" value="1"/>
</dbReference>
<sequence length="376" mass="42071">MTETALHPVGGAVNPVAISLVDTDVHNISYTDALLPYLPQRWAERLRTFGVRTRAEADVTPALRPQAGRHDAVPPCGVAGGDPVFARRQHLDMFGVDIAILNNIPGQISHSGGNDPVVFSAALEAANNDWTMDQWFGSDPRWRGSVAIQYDNPAFAVAEIERCRALDDRWVQAVVGTRTERPFGHEKYWPLFEALTHYDMPLAFHPGGSGSGQLSGAGWPSYYFENHAGYQYPVVSQVSSMVFEGVFDRWPTLKVVVVEGGWSWVAPFVWRMESAMDVLGSEVSHLQRRPAEYLAEHFWFTTQPMEEPTRSEWFTGALDQFSRLGLVERLMFSSDYPHWDYDSPAEALPHDLPTDVRQSIMADTAAALYGFGRRAR</sequence>
<dbReference type="Gene3D" id="3.20.20.140">
    <property type="entry name" value="Metal-dependent hydrolases"/>
    <property type="match status" value="1"/>
</dbReference>
<comment type="caution">
    <text evidence="3">The sequence shown here is derived from an EMBL/GenBank/DDBJ whole genome shotgun (WGS) entry which is preliminary data.</text>
</comment>
<keyword evidence="4" id="KW-1185">Reference proteome</keyword>
<evidence type="ECO:0000313" key="3">
    <source>
        <dbReference type="EMBL" id="GAA1852802.1"/>
    </source>
</evidence>
<dbReference type="SUPFAM" id="SSF51556">
    <property type="entry name" value="Metallo-dependent hydrolases"/>
    <property type="match status" value="1"/>
</dbReference>
<dbReference type="EMBL" id="BAAAQK010000009">
    <property type="protein sequence ID" value="GAA1852802.1"/>
    <property type="molecule type" value="Genomic_DNA"/>
</dbReference>
<dbReference type="InterPro" id="IPR032466">
    <property type="entry name" value="Metal_Hydrolase"/>
</dbReference>
<accession>A0ABN2N4U6</accession>
<evidence type="ECO:0000259" key="2">
    <source>
        <dbReference type="Pfam" id="PF04909"/>
    </source>
</evidence>
<dbReference type="Proteomes" id="UP001500449">
    <property type="component" value="Unassembled WGS sequence"/>
</dbReference>
<evidence type="ECO:0000256" key="1">
    <source>
        <dbReference type="ARBA" id="ARBA00023239"/>
    </source>
</evidence>
<gene>
    <name evidence="3" type="ORF">GCM10009836_36090</name>
</gene>
<dbReference type="InterPro" id="IPR032465">
    <property type="entry name" value="ACMSD"/>
</dbReference>